<reference evidence="1 2" key="1">
    <citation type="journal article" date="2002" name="Proc. Natl. Acad. Sci. U.S.A.">
        <title>Extensive mosaic structure revealed by the complete genome sequence of uropathogenic Escherichia coli.</title>
        <authorList>
            <person name="Welch R.A."/>
            <person name="Burland V."/>
            <person name="Plunkett G.III."/>
            <person name="Redford P."/>
            <person name="Roesch P."/>
            <person name="Rasko D."/>
            <person name="Buckles E.L."/>
            <person name="Liou S.R."/>
            <person name="Boutin A."/>
            <person name="Hackett J."/>
            <person name="Stroud D."/>
            <person name="Mayhew G.F."/>
            <person name="Rose D.J."/>
            <person name="Zhou S."/>
            <person name="Schwartz D.C."/>
            <person name="Perna N.T."/>
            <person name="Mobley H.L."/>
            <person name="Donnenberg M.S."/>
            <person name="Blattner F.R."/>
        </authorList>
    </citation>
    <scope>NUCLEOTIDE SEQUENCE [LARGE SCALE GENOMIC DNA]</scope>
    <source>
        <strain evidence="2">CFT073 / ATCC 700928 / UPEC</strain>
    </source>
</reference>
<dbReference type="STRING" id="199310.c0094"/>
<proteinExistence type="predicted"/>
<sequence length="42" mass="4873">MKLIINRLNPTTYSNFSIFLINPKIESTNIQNKILHSIKNAE</sequence>
<organism evidence="1 2">
    <name type="scientific">Escherichia coli O6:H1 (strain CFT073 / ATCC 700928 / UPEC)</name>
    <dbReference type="NCBI Taxonomy" id="199310"/>
    <lineage>
        <taxon>Bacteria</taxon>
        <taxon>Pseudomonadati</taxon>
        <taxon>Pseudomonadota</taxon>
        <taxon>Gammaproteobacteria</taxon>
        <taxon>Enterobacterales</taxon>
        <taxon>Enterobacteriaceae</taxon>
        <taxon>Escherichia</taxon>
    </lineage>
</organism>
<accession>A0A0H2V402</accession>
<keyword evidence="2" id="KW-1185">Reference proteome</keyword>
<evidence type="ECO:0000313" key="2">
    <source>
        <dbReference type="Proteomes" id="UP000001410"/>
    </source>
</evidence>
<dbReference type="EMBL" id="AE014075">
    <property type="protein sequence ID" value="AAN78591.1"/>
    <property type="molecule type" value="Genomic_DNA"/>
</dbReference>
<dbReference type="KEGG" id="ecc:c0094"/>
<dbReference type="Proteomes" id="UP000001410">
    <property type="component" value="Chromosome"/>
</dbReference>
<name>A0A0H2V402_ECOL6</name>
<protein>
    <submittedName>
        <fullName evidence="1">Uncharacterized protein</fullName>
    </submittedName>
</protein>
<dbReference type="AlphaFoldDB" id="A0A0H2V402"/>
<dbReference type="HOGENOM" id="CLU_3250659_0_0_6"/>
<gene>
    <name evidence="1" type="ordered locus">c0094</name>
</gene>
<evidence type="ECO:0000313" key="1">
    <source>
        <dbReference type="EMBL" id="AAN78591.1"/>
    </source>
</evidence>